<dbReference type="InterPro" id="IPR000172">
    <property type="entry name" value="GMC_OxRdtase_N"/>
</dbReference>
<evidence type="ECO:0000256" key="5">
    <source>
        <dbReference type="PIRSR" id="PIRSR000137-1"/>
    </source>
</evidence>
<protein>
    <recommendedName>
        <fullName evidence="12">Aryl-alcohol oxidase</fullName>
    </recommendedName>
</protein>
<dbReference type="SUPFAM" id="SSF51905">
    <property type="entry name" value="FAD/NAD(P)-binding domain"/>
    <property type="match status" value="1"/>
</dbReference>
<dbReference type="OrthoDB" id="269227at2759"/>
<name>A0A8H5HZ46_9AGAR</name>
<comment type="similarity">
    <text evidence="2">Belongs to the GMC oxidoreductase family.</text>
</comment>
<dbReference type="Proteomes" id="UP000518752">
    <property type="component" value="Unassembled WGS sequence"/>
</dbReference>
<comment type="cofactor">
    <cofactor evidence="1 6">
        <name>FAD</name>
        <dbReference type="ChEBI" id="CHEBI:57692"/>
    </cofactor>
</comment>
<dbReference type="Gene3D" id="3.30.560.10">
    <property type="entry name" value="Glucose Oxidase, domain 3"/>
    <property type="match status" value="1"/>
</dbReference>
<evidence type="ECO:0000313" key="10">
    <source>
        <dbReference type="EMBL" id="KAF5392191.1"/>
    </source>
</evidence>
<dbReference type="Gene3D" id="3.50.50.60">
    <property type="entry name" value="FAD/NAD(P)-binding domain"/>
    <property type="match status" value="1"/>
</dbReference>
<dbReference type="GO" id="GO:0016614">
    <property type="term" value="F:oxidoreductase activity, acting on CH-OH group of donors"/>
    <property type="evidence" value="ECO:0007669"/>
    <property type="project" value="InterPro"/>
</dbReference>
<gene>
    <name evidence="10" type="ORF">D9757_001527</name>
</gene>
<feature type="active site" description="Proton donor" evidence="5">
    <location>
        <position position="533"/>
    </location>
</feature>
<dbReference type="PANTHER" id="PTHR11552">
    <property type="entry name" value="GLUCOSE-METHANOL-CHOLINE GMC OXIDOREDUCTASE"/>
    <property type="match status" value="1"/>
</dbReference>
<feature type="binding site" evidence="6">
    <location>
        <position position="113"/>
    </location>
    <ligand>
        <name>FAD</name>
        <dbReference type="ChEBI" id="CHEBI:57692"/>
    </ligand>
</feature>
<evidence type="ECO:0000256" key="4">
    <source>
        <dbReference type="ARBA" id="ARBA00022827"/>
    </source>
</evidence>
<sequence length="598" mass="64243">MLVSDLASVLLRLSVVAVCNAAVYDSFSSLPTTNYDFVIVGGGTAGNVLANRLTEDPKISVLVLEAGGTNSNAFQLDVPLFSLNLKFQYDWNFTTTIQPGLSNRSTFMPRGFVLGGSSSVNGMFYTRGSADDYDRFAAVTGDAGWSWDNLQPYLAKNEKWEPPADRQNTTGQFNPAVHSTTGINAVTLSGFPQSIDPMVFKAVDELGGIFHFNEDYNSGKPLGFGWLQHTITTQGRRSSSATSYLASQFISRTNLDVLLHARVSRILPSSSQTSSSGFAFRIVEFAQDLDGPLLQVEASKEVILSAGVFGSPHILLNSGIGDSRELSDVGIKPLVDLPSVGKNLSDQPAVFNTFFTNSTRTNDDILRNATLLNQVYTEFNKTGMGPLVTTGGNQISFYRVSENLTDRFGDPSSGKDSPHLEMVPGNGFFGTPPPTGHYFQLGTVVVSPASRGSVTINSTNPFDPPLIDPAYLTSPFDIAAMREAEHIMFQYASAPVWDGYILSPFGALENITASSPDDVLDEFIRNNVGSSAHPVGTAAMSAKNADYGVVDPDLRVKGVDGLRIIDASVFPFVTSGHTQAPTYAIAERAAALVQAAWV</sequence>
<feature type="domain" description="Glucose-methanol-choline oxidoreductase N-terminal" evidence="8">
    <location>
        <begin position="35"/>
        <end position="348"/>
    </location>
</feature>
<feature type="domain" description="Glucose-methanol-choline oxidoreductase C-terminal" evidence="9">
    <location>
        <begin position="448"/>
        <end position="586"/>
    </location>
</feature>
<keyword evidence="3" id="KW-0285">Flavoprotein</keyword>
<dbReference type="EMBL" id="JAACJN010000006">
    <property type="protein sequence ID" value="KAF5392191.1"/>
    <property type="molecule type" value="Genomic_DNA"/>
</dbReference>
<dbReference type="GO" id="GO:0050660">
    <property type="term" value="F:flavin adenine dinucleotide binding"/>
    <property type="evidence" value="ECO:0007669"/>
    <property type="project" value="InterPro"/>
</dbReference>
<feature type="binding site" evidence="6">
    <location>
        <position position="263"/>
    </location>
    <ligand>
        <name>FAD</name>
        <dbReference type="ChEBI" id="CHEBI:57692"/>
    </ligand>
</feature>
<evidence type="ECO:0008006" key="12">
    <source>
        <dbReference type="Google" id="ProtNLM"/>
    </source>
</evidence>
<reference evidence="10 11" key="1">
    <citation type="journal article" date="2020" name="ISME J.">
        <title>Uncovering the hidden diversity of litter-decomposition mechanisms in mushroom-forming fungi.</title>
        <authorList>
            <person name="Floudas D."/>
            <person name="Bentzer J."/>
            <person name="Ahren D."/>
            <person name="Johansson T."/>
            <person name="Persson P."/>
            <person name="Tunlid A."/>
        </authorList>
    </citation>
    <scope>NUCLEOTIDE SEQUENCE [LARGE SCALE GENOMIC DNA]</scope>
    <source>
        <strain evidence="10 11">CBS 406.79</strain>
    </source>
</reference>
<dbReference type="PANTHER" id="PTHR11552:SF147">
    <property type="entry name" value="CHOLINE DEHYDROGENASE, MITOCHONDRIAL"/>
    <property type="match status" value="1"/>
</dbReference>
<evidence type="ECO:0000256" key="1">
    <source>
        <dbReference type="ARBA" id="ARBA00001974"/>
    </source>
</evidence>
<dbReference type="InterPro" id="IPR007867">
    <property type="entry name" value="GMC_OxRtase_C"/>
</dbReference>
<organism evidence="10 11">
    <name type="scientific">Collybiopsis confluens</name>
    <dbReference type="NCBI Taxonomy" id="2823264"/>
    <lineage>
        <taxon>Eukaryota</taxon>
        <taxon>Fungi</taxon>
        <taxon>Dikarya</taxon>
        <taxon>Basidiomycota</taxon>
        <taxon>Agaricomycotina</taxon>
        <taxon>Agaricomycetes</taxon>
        <taxon>Agaricomycetidae</taxon>
        <taxon>Agaricales</taxon>
        <taxon>Marasmiineae</taxon>
        <taxon>Omphalotaceae</taxon>
        <taxon>Collybiopsis</taxon>
    </lineage>
</organism>
<dbReference type="InterPro" id="IPR036188">
    <property type="entry name" value="FAD/NAD-bd_sf"/>
</dbReference>
<evidence type="ECO:0000256" key="6">
    <source>
        <dbReference type="PIRSR" id="PIRSR000137-2"/>
    </source>
</evidence>
<feature type="active site" description="Proton acceptor" evidence="5">
    <location>
        <position position="577"/>
    </location>
</feature>
<dbReference type="SUPFAM" id="SSF54373">
    <property type="entry name" value="FAD-linked reductases, C-terminal domain"/>
    <property type="match status" value="1"/>
</dbReference>
<comment type="caution">
    <text evidence="10">The sequence shown here is derived from an EMBL/GenBank/DDBJ whole genome shotgun (WGS) entry which is preliminary data.</text>
</comment>
<dbReference type="AlphaFoldDB" id="A0A8H5HZ46"/>
<dbReference type="InterPro" id="IPR012132">
    <property type="entry name" value="GMC_OxRdtase"/>
</dbReference>
<feature type="signal peptide" evidence="7">
    <location>
        <begin position="1"/>
        <end position="21"/>
    </location>
</feature>
<accession>A0A8H5HZ46</accession>
<evidence type="ECO:0000313" key="11">
    <source>
        <dbReference type="Proteomes" id="UP000518752"/>
    </source>
</evidence>
<feature type="chain" id="PRO_5034462243" description="Aryl-alcohol oxidase" evidence="7">
    <location>
        <begin position="22"/>
        <end position="598"/>
    </location>
</feature>
<dbReference type="Pfam" id="PF00732">
    <property type="entry name" value="GMC_oxred_N"/>
    <property type="match status" value="1"/>
</dbReference>
<keyword evidence="11" id="KW-1185">Reference proteome</keyword>
<proteinExistence type="inferred from homology"/>
<keyword evidence="4 6" id="KW-0274">FAD</keyword>
<dbReference type="Pfam" id="PF05199">
    <property type="entry name" value="GMC_oxred_C"/>
    <property type="match status" value="1"/>
</dbReference>
<evidence type="ECO:0000256" key="3">
    <source>
        <dbReference type="ARBA" id="ARBA00022630"/>
    </source>
</evidence>
<dbReference type="PIRSF" id="PIRSF000137">
    <property type="entry name" value="Alcohol_oxidase"/>
    <property type="match status" value="1"/>
</dbReference>
<keyword evidence="7" id="KW-0732">Signal</keyword>
<evidence type="ECO:0000259" key="8">
    <source>
        <dbReference type="Pfam" id="PF00732"/>
    </source>
</evidence>
<evidence type="ECO:0000256" key="2">
    <source>
        <dbReference type="ARBA" id="ARBA00010790"/>
    </source>
</evidence>
<evidence type="ECO:0000256" key="7">
    <source>
        <dbReference type="SAM" id="SignalP"/>
    </source>
</evidence>
<evidence type="ECO:0000259" key="9">
    <source>
        <dbReference type="Pfam" id="PF05199"/>
    </source>
</evidence>